<evidence type="ECO:0000256" key="1">
    <source>
        <dbReference type="SAM" id="Phobius"/>
    </source>
</evidence>
<keyword evidence="1" id="KW-1133">Transmembrane helix</keyword>
<proteinExistence type="predicted"/>
<protein>
    <submittedName>
        <fullName evidence="2">Uncharacterized protein</fullName>
    </submittedName>
</protein>
<organism evidence="2 3">
    <name type="scientific">Mesorhizobium zhangyense</name>
    <dbReference type="NCBI Taxonomy" id="1776730"/>
    <lineage>
        <taxon>Bacteria</taxon>
        <taxon>Pseudomonadati</taxon>
        <taxon>Pseudomonadota</taxon>
        <taxon>Alphaproteobacteria</taxon>
        <taxon>Hyphomicrobiales</taxon>
        <taxon>Phyllobacteriaceae</taxon>
        <taxon>Mesorhizobium</taxon>
    </lineage>
</organism>
<dbReference type="Proteomes" id="UP000481252">
    <property type="component" value="Unassembled WGS sequence"/>
</dbReference>
<accession>A0A7C9R9G5</accession>
<keyword evidence="3" id="KW-1185">Reference proteome</keyword>
<keyword evidence="1" id="KW-0472">Membrane</keyword>
<gene>
    <name evidence="2" type="ORF">G6N74_19780</name>
</gene>
<reference evidence="2 3" key="1">
    <citation type="submission" date="2020-02" db="EMBL/GenBank/DDBJ databases">
        <title>Genome sequence of the type strain CGMCC 1.15528 of Mesorhizobium zhangyense.</title>
        <authorList>
            <person name="Gao J."/>
            <person name="Sun J."/>
        </authorList>
    </citation>
    <scope>NUCLEOTIDE SEQUENCE [LARGE SCALE GENOMIC DNA]</scope>
    <source>
        <strain evidence="2 3">CGMCC 1.15528</strain>
    </source>
</reference>
<dbReference type="AlphaFoldDB" id="A0A7C9R9G5"/>
<evidence type="ECO:0000313" key="2">
    <source>
        <dbReference type="EMBL" id="NGN43315.1"/>
    </source>
</evidence>
<name>A0A7C9R9G5_9HYPH</name>
<sequence length="60" mass="6354">MTNNGLLLKVLAAVIGCFAGAYIGQELLGGAALGWTVTGAIVAVFCYPLFKTLRERRARP</sequence>
<evidence type="ECO:0000313" key="3">
    <source>
        <dbReference type="Proteomes" id="UP000481252"/>
    </source>
</evidence>
<dbReference type="RefSeq" id="WP_165119717.1">
    <property type="nucleotide sequence ID" value="NZ_JAAKZG010000009.1"/>
</dbReference>
<keyword evidence="1" id="KW-0812">Transmembrane</keyword>
<comment type="caution">
    <text evidence="2">The sequence shown here is derived from an EMBL/GenBank/DDBJ whole genome shotgun (WGS) entry which is preliminary data.</text>
</comment>
<feature type="transmembrane region" description="Helical" evidence="1">
    <location>
        <begin position="29"/>
        <end position="50"/>
    </location>
</feature>
<dbReference type="EMBL" id="JAAKZG010000009">
    <property type="protein sequence ID" value="NGN43315.1"/>
    <property type="molecule type" value="Genomic_DNA"/>
</dbReference>